<evidence type="ECO:0000256" key="1">
    <source>
        <dbReference type="SAM" id="MobiDB-lite"/>
    </source>
</evidence>
<name>E3T4V5_CROVB</name>
<dbReference type="EMBL" id="GU244497">
    <property type="protein sequence ID" value="ADO67218.1"/>
    <property type="molecule type" value="Genomic_DNA"/>
</dbReference>
<accession>E3T4V5</accession>
<feature type="compositionally biased region" description="Polar residues" evidence="1">
    <location>
        <begin position="422"/>
        <end position="431"/>
    </location>
</feature>
<feature type="region of interest" description="Disordered" evidence="1">
    <location>
        <begin position="806"/>
        <end position="832"/>
    </location>
</feature>
<keyword evidence="3" id="KW-1185">Reference proteome</keyword>
<feature type="region of interest" description="Disordered" evidence="1">
    <location>
        <begin position="25"/>
        <end position="45"/>
    </location>
</feature>
<feature type="region of interest" description="Disordered" evidence="1">
    <location>
        <begin position="402"/>
        <end position="435"/>
    </location>
</feature>
<organismHost>
    <name type="scientific">Cafeteria roenbergensis</name>
    <name type="common">Marine flagellate</name>
    <dbReference type="NCBI Taxonomy" id="33653"/>
</organismHost>
<dbReference type="RefSeq" id="YP_003969817.1">
    <property type="nucleotide sequence ID" value="NC_014637.1"/>
</dbReference>
<evidence type="ECO:0000313" key="2">
    <source>
        <dbReference type="EMBL" id="ADO67218.1"/>
    </source>
</evidence>
<organism evidence="2 3">
    <name type="scientific">Cafeteria roenbergensis virus (strain BV-PW1)</name>
    <name type="common">CroV</name>
    <dbReference type="NCBI Taxonomy" id="693272"/>
    <lineage>
        <taxon>Viruses</taxon>
        <taxon>Varidnaviria</taxon>
        <taxon>Bamfordvirae</taxon>
        <taxon>Nucleocytoviricota</taxon>
        <taxon>Megaviricetes</taxon>
        <taxon>Imitervirales</taxon>
        <taxon>Mimiviridae</taxon>
        <taxon>Aliimimivirinae</taxon>
        <taxon>Rheavirus</taxon>
        <taxon>Rheavirus sinusmexicani</taxon>
    </lineage>
</organism>
<sequence length="869" mass="98742">MEFLALGGLILYGLSQNKEENIIDPILPSKNTTSKTSRSKSIPTKDNQIHSYIDQEHHNLMENNYPIVDNVLDALPESSYINNKEPTNTNAGFESMFEPIAIKNNGIVKSVNEPPISNNTEDQRFKRELDYMEGFSDFNDTSMDYGVTNDFKHNNMTPSTTMRDTPLMNYDNLNRKLDLWTGSSKNWTPKKEVEKMFAPTKHGRNTLENKPTINGQLGSRFITTFKNNMGNLPFQNKVKVKPGIDGNNQEGRHNTYRVLPRNIDELRSETNQKLTYKQPVIESGKKGRLPTKIGLQQSLKNLYDAREIQEGKSKYSKSVPRAKLTHKVSDNRATKINYQGPAIRTQTGNAVHGIYEPTGKQNFKSDSIVRNLADESKGHNVVRKSIQQYATNRDTTTHTISGSAFQSQSTYSNLQDKARPTIKQSTSYSREGSTKPMYEQSIYANLQDEAKPTIKQTTLYSHEGNTNPFSHSTYTNLQDEAKPTIKQTTLHSREGNTNPYSHSTYTNLQDEAKPTIKQTTLHSREGNTNPFRHSTYSNLQDGAKATIKQTTLHSREGNTNPLSHSTYSNLQDEAKATIKQTTLHSREGYTNPLSHSTYSNLQDEAKATIKQTTLHSREGNTQSVYDHATYSNLQDKARPTIKHSTLYSQEGNVKSAINNSTYTELTDKAKQTIKETTLTSKEFHLRGNDKSYVIDKHFKAKPTIKHSTLFATPEINPTRPGQSVDRQVIMDKARKTIKETTLLEGHVKPLGNVDKKARVYDDALNMQIDDCKEQILKSRPNPGGDQKYRKYYTKSSDTRKKLFTNASREPNISRPLDYQTPDSHLTNQTRNKDSTVLNNYRITNNYINTLKDNPLVNDLRHQKNINYTL</sequence>
<dbReference type="Proteomes" id="UP000029781">
    <property type="component" value="Segment"/>
</dbReference>
<proteinExistence type="predicted"/>
<feature type="compositionally biased region" description="Polar residues" evidence="1">
    <location>
        <begin position="402"/>
        <end position="415"/>
    </location>
</feature>
<dbReference type="GeneID" id="9887587"/>
<feature type="compositionally biased region" description="Low complexity" evidence="1">
    <location>
        <begin position="29"/>
        <end position="45"/>
    </location>
</feature>
<reference evidence="2 3" key="1">
    <citation type="journal article" date="2010" name="Proc. Natl. Acad. Sci. U.S.A.">
        <title>Giant virus with a remarkable complement of genes infects marine zooplankton.</title>
        <authorList>
            <person name="Fischer M.G."/>
            <person name="Allen M.J."/>
            <person name="Wilson W.H."/>
            <person name="Suttle C.A."/>
        </authorList>
    </citation>
    <scope>NUCLEOTIDE SEQUENCE [LARGE SCALE GENOMIC DNA]</scope>
    <source>
        <strain evidence="2 3">BV-PW1</strain>
    </source>
</reference>
<protein>
    <submittedName>
        <fullName evidence="2">Uncharacterized protein</fullName>
    </submittedName>
</protein>
<gene>
    <name evidence="2" type="ORF">crov185</name>
</gene>
<evidence type="ECO:0000313" key="3">
    <source>
        <dbReference type="Proteomes" id="UP000029781"/>
    </source>
</evidence>
<dbReference type="KEGG" id="vg:9887587"/>
<feature type="compositionally biased region" description="Polar residues" evidence="1">
    <location>
        <begin position="820"/>
        <end position="829"/>
    </location>
</feature>